<evidence type="ECO:0000313" key="2">
    <source>
        <dbReference type="Proteomes" id="UP000790377"/>
    </source>
</evidence>
<accession>A0ACB8A5D8</accession>
<proteinExistence type="predicted"/>
<comment type="caution">
    <text evidence="1">The sequence shown here is derived from an EMBL/GenBank/DDBJ whole genome shotgun (WGS) entry which is preliminary data.</text>
</comment>
<name>A0ACB8A5D8_9AGAM</name>
<dbReference type="Proteomes" id="UP000790377">
    <property type="component" value="Unassembled WGS sequence"/>
</dbReference>
<dbReference type="EMBL" id="MU267835">
    <property type="protein sequence ID" value="KAH7908242.1"/>
    <property type="molecule type" value="Genomic_DNA"/>
</dbReference>
<protein>
    <submittedName>
        <fullName evidence="1">Uncharacterized protein</fullName>
    </submittedName>
</protein>
<gene>
    <name evidence="1" type="ORF">BJ138DRAFT_379071</name>
</gene>
<reference evidence="1" key="1">
    <citation type="journal article" date="2021" name="New Phytol.">
        <title>Evolutionary innovations through gain and loss of genes in the ectomycorrhizal Boletales.</title>
        <authorList>
            <person name="Wu G."/>
            <person name="Miyauchi S."/>
            <person name="Morin E."/>
            <person name="Kuo A."/>
            <person name="Drula E."/>
            <person name="Varga T."/>
            <person name="Kohler A."/>
            <person name="Feng B."/>
            <person name="Cao Y."/>
            <person name="Lipzen A."/>
            <person name="Daum C."/>
            <person name="Hundley H."/>
            <person name="Pangilinan J."/>
            <person name="Johnson J."/>
            <person name="Barry K."/>
            <person name="LaButti K."/>
            <person name="Ng V."/>
            <person name="Ahrendt S."/>
            <person name="Min B."/>
            <person name="Choi I.G."/>
            <person name="Park H."/>
            <person name="Plett J.M."/>
            <person name="Magnuson J."/>
            <person name="Spatafora J.W."/>
            <person name="Nagy L.G."/>
            <person name="Henrissat B."/>
            <person name="Grigoriev I.V."/>
            <person name="Yang Z.L."/>
            <person name="Xu J."/>
            <person name="Martin F.M."/>
        </authorList>
    </citation>
    <scope>NUCLEOTIDE SEQUENCE</scope>
    <source>
        <strain evidence="1">ATCC 28755</strain>
    </source>
</reference>
<keyword evidence="2" id="KW-1185">Reference proteome</keyword>
<sequence>MATSSQAELDDLDLVYQYLKDTQTCNYAIISSAILLIYDSILTFPREYRYIWKQSFSVVSTLHVVMRYGYMTQLGVDVAFYVWPNAPLKLCQAWFQIQLWSSFVLLFPLSVIVAMQTYAIYGQKFSFKIALTLLVAADNLAVIAGWILASKQVTFMAPFVANSTCLLRVGGVKANFSNIEYGSLAGFEAIIFFMTFFRCIQLFRTGQTRLVRNIFHDSLRYFTIMVSLTAACWAVSVGLPESRQGLSILLSAPLRVIDVILLSRIILNLREAVTASDYSVQEYTLDDFIPAPRSDT</sequence>
<organism evidence="1 2">
    <name type="scientific">Hygrophoropsis aurantiaca</name>
    <dbReference type="NCBI Taxonomy" id="72124"/>
    <lineage>
        <taxon>Eukaryota</taxon>
        <taxon>Fungi</taxon>
        <taxon>Dikarya</taxon>
        <taxon>Basidiomycota</taxon>
        <taxon>Agaricomycotina</taxon>
        <taxon>Agaricomycetes</taxon>
        <taxon>Agaricomycetidae</taxon>
        <taxon>Boletales</taxon>
        <taxon>Coniophorineae</taxon>
        <taxon>Hygrophoropsidaceae</taxon>
        <taxon>Hygrophoropsis</taxon>
    </lineage>
</organism>
<evidence type="ECO:0000313" key="1">
    <source>
        <dbReference type="EMBL" id="KAH7908242.1"/>
    </source>
</evidence>